<dbReference type="SUPFAM" id="SSF48371">
    <property type="entry name" value="ARM repeat"/>
    <property type="match status" value="1"/>
</dbReference>
<dbReference type="EMBL" id="CP014501">
    <property type="protein sequence ID" value="ANB12222.1"/>
    <property type="molecule type" value="Genomic_DNA"/>
</dbReference>
<feature type="region of interest" description="Disordered" evidence="1">
    <location>
        <begin position="1044"/>
        <end position="1065"/>
    </location>
</feature>
<dbReference type="PANTHER" id="PTHR11223:SF3">
    <property type="entry name" value="EXPORTIN-5"/>
    <property type="match status" value="1"/>
</dbReference>
<dbReference type="GeneID" id="30036871"/>
<dbReference type="OrthoDB" id="2215036at2759"/>
<dbReference type="Pfam" id="PF19273">
    <property type="entry name" value="Exportin-5"/>
    <property type="match status" value="1"/>
</dbReference>
<evidence type="ECO:0000313" key="4">
    <source>
        <dbReference type="Proteomes" id="UP000189580"/>
    </source>
</evidence>
<evidence type="ECO:0000313" key="3">
    <source>
        <dbReference type="EMBL" id="ANB12222.1"/>
    </source>
</evidence>
<dbReference type="Proteomes" id="UP000189580">
    <property type="component" value="Chromosome a"/>
</dbReference>
<gene>
    <name evidence="3" type="primary">MSN5</name>
    <name evidence="3" type="ORF">AWJ20_471</name>
</gene>
<dbReference type="RefSeq" id="XP_018734699.1">
    <property type="nucleotide sequence ID" value="XM_018881798.1"/>
</dbReference>
<dbReference type="GO" id="GO:0006405">
    <property type="term" value="P:RNA export from nucleus"/>
    <property type="evidence" value="ECO:0007669"/>
    <property type="project" value="TreeGrafter"/>
</dbReference>
<evidence type="ECO:0000259" key="2">
    <source>
        <dbReference type="Pfam" id="PF19273"/>
    </source>
</evidence>
<dbReference type="KEGG" id="slb:AWJ20_471"/>
<dbReference type="InterPro" id="IPR045478">
    <property type="entry name" value="Exportin-5_C"/>
</dbReference>
<dbReference type="InterPro" id="IPR045065">
    <property type="entry name" value="XPO1/5"/>
</dbReference>
<organism evidence="3 4">
    <name type="scientific">Sugiyamaella lignohabitans</name>
    <dbReference type="NCBI Taxonomy" id="796027"/>
    <lineage>
        <taxon>Eukaryota</taxon>
        <taxon>Fungi</taxon>
        <taxon>Dikarya</taxon>
        <taxon>Ascomycota</taxon>
        <taxon>Saccharomycotina</taxon>
        <taxon>Dipodascomycetes</taxon>
        <taxon>Dipodascales</taxon>
        <taxon>Trichomonascaceae</taxon>
        <taxon>Sugiyamaella</taxon>
    </lineage>
</organism>
<dbReference type="GO" id="GO:0005737">
    <property type="term" value="C:cytoplasm"/>
    <property type="evidence" value="ECO:0007669"/>
    <property type="project" value="TreeGrafter"/>
</dbReference>
<sequence>MWDQTPATRVLSLSIWRNLFEDIYILEDPVAAKRASVLSVQCIEVITSEDDLKDTYKSRVNALVKLRGSSEGWLSKWSMLLSECLKIMSSGEQPGSTNFEESQLFAIKVLETLKTCLYWMLPKTIRTSNLLEFISVSLTLDDIRVKTLAADCLHVLFTRVFTDEEDFQAIVGAVFLPAGIATLQRVYDSVKLDIETFDEKSYIFRKKLVEMIVGLGEYLNVSKTQQPQLQMAHVDLDGYLRLVLATTNHPSLLISGLSLQFWCSVLRIEKLASKPEVNKLLLDLLQLAADRCLKYEDVSEDDISRQFLELDFDSPPETHMFLGNYRRFIEDILRLVVCRIPESAMAYLQQRMSAFFTSEVGWVSLNSAKLEYNGNPAYYLAFSQFLLVESALRGIGRWKIWYQFPDRDIVAAGLSETIKNWGRELTAMTIRDPLLLRKLVQSLVQFAPLLKDDLPIMLLVLEKVLSACTCDYPENATDEDRELIRDLRTSCATELNRLAYMIPGALMKIYDELERVIRDIITSNKLSDHETVSFKSFLLVVSQRANVPNKEERFSAIVDPILQSWSDEATIKGLMDLQWFMERVGIVKIAEYFRSRGVNANTDLLSTEMDEAGKKLKAELKDKWSALFPIRATRIFIQYTIEKLDHQSPEYQYLLKLWKPRIQPILPHILQLIAQIEAYHNPNNWVDLPAEVQAFVKYSCTERFWQVGVSTQTRDEFVDESVKAMHTLRDFADSVGHIIRYTREYAFLTLGSISQLEETLYEVPGIAKSLWQALAGDSAGITSHSWRHMISLVLRNLIKNCPVKLIKPFMVEFLPMVLTKLDEVLVEKWEKTYQRGLQLTGGEAEDDLSEEMMEEHLLRQLTAIVVRMMIDLAGQLGARPASGEGEVDENSKQSVLHATVLQNKEILAPFLTLCSHMMLFRDNRCSFNCCLIVRNILPQILGKDGEVDMFLCEVMMKTCLEILSNKHLDDVHSEAGYIITTIYTILRGHSQQPFQTLSSLLPEVSAESLMAFEMRLAAAKSLRQQRGVFLEFLSLVKAMENSDQGDLSSREAQRAKAEKKRVDSSKIHALTKKNTTGGDLMDAEGLDAASIANLFGDE</sequence>
<accession>A0A167CXD3</accession>
<dbReference type="GO" id="GO:0005634">
    <property type="term" value="C:nucleus"/>
    <property type="evidence" value="ECO:0007669"/>
    <property type="project" value="TreeGrafter"/>
</dbReference>
<dbReference type="Gene3D" id="1.25.10.10">
    <property type="entry name" value="Leucine-rich Repeat Variant"/>
    <property type="match status" value="1"/>
</dbReference>
<dbReference type="InterPro" id="IPR011989">
    <property type="entry name" value="ARM-like"/>
</dbReference>
<protein>
    <submittedName>
        <fullName evidence="3">Msn5p</fullName>
    </submittedName>
</protein>
<name>A0A167CXD3_9ASCO</name>
<dbReference type="InterPro" id="IPR016024">
    <property type="entry name" value="ARM-type_fold"/>
</dbReference>
<dbReference type="PANTHER" id="PTHR11223">
    <property type="entry name" value="EXPORTIN 1/5"/>
    <property type="match status" value="1"/>
</dbReference>
<dbReference type="GO" id="GO:0042565">
    <property type="term" value="C:RNA nuclear export complex"/>
    <property type="evidence" value="ECO:0007669"/>
    <property type="project" value="TreeGrafter"/>
</dbReference>
<keyword evidence="4" id="KW-1185">Reference proteome</keyword>
<feature type="compositionally biased region" description="Basic and acidic residues" evidence="1">
    <location>
        <begin position="1048"/>
        <end position="1065"/>
    </location>
</feature>
<dbReference type="AlphaFoldDB" id="A0A167CXD3"/>
<evidence type="ECO:0000256" key="1">
    <source>
        <dbReference type="SAM" id="MobiDB-lite"/>
    </source>
</evidence>
<reference evidence="3 4" key="1">
    <citation type="submission" date="2016-02" db="EMBL/GenBank/DDBJ databases">
        <title>Complete genome sequence and transcriptome regulation of the pentose utilising yeast Sugiyamaella lignohabitans.</title>
        <authorList>
            <person name="Bellasio M."/>
            <person name="Peymann A."/>
            <person name="Valli M."/>
            <person name="Sipitzky M."/>
            <person name="Graf A."/>
            <person name="Sauer M."/>
            <person name="Marx H."/>
            <person name="Mattanovich D."/>
        </authorList>
    </citation>
    <scope>NUCLEOTIDE SEQUENCE [LARGE SCALE GENOMIC DNA]</scope>
    <source>
        <strain evidence="3 4">CBS 10342</strain>
    </source>
</reference>
<proteinExistence type="predicted"/>
<dbReference type="GO" id="GO:0006611">
    <property type="term" value="P:protein export from nucleus"/>
    <property type="evidence" value="ECO:0007669"/>
    <property type="project" value="InterPro"/>
</dbReference>
<feature type="domain" description="Exportin-5 C-terminal" evidence="2">
    <location>
        <begin position="199"/>
        <end position="1036"/>
    </location>
</feature>
<dbReference type="GO" id="GO:0005049">
    <property type="term" value="F:nuclear export signal receptor activity"/>
    <property type="evidence" value="ECO:0007669"/>
    <property type="project" value="InterPro"/>
</dbReference>
<dbReference type="GO" id="GO:0003723">
    <property type="term" value="F:RNA binding"/>
    <property type="evidence" value="ECO:0007669"/>
    <property type="project" value="TreeGrafter"/>
</dbReference>